<protein>
    <submittedName>
        <fullName evidence="1">Uncharacterized protein</fullName>
    </submittedName>
</protein>
<evidence type="ECO:0000313" key="2">
    <source>
        <dbReference type="Proteomes" id="UP001056384"/>
    </source>
</evidence>
<name>A0A9Q9ER42_9PEZI</name>
<reference evidence="1" key="1">
    <citation type="submission" date="2022-06" db="EMBL/GenBank/DDBJ databases">
        <title>Complete genome sequences of two strains of the flax pathogen Septoria linicola.</title>
        <authorList>
            <person name="Lapalu N."/>
            <person name="Simon A."/>
            <person name="Demenou B."/>
            <person name="Paumier D."/>
            <person name="Guillot M.-P."/>
            <person name="Gout L."/>
            <person name="Valade R."/>
        </authorList>
    </citation>
    <scope>NUCLEOTIDE SEQUENCE</scope>
    <source>
        <strain evidence="1">SE15195</strain>
    </source>
</reference>
<gene>
    <name evidence="1" type="ORF">Slin15195_G115070</name>
</gene>
<dbReference type="AlphaFoldDB" id="A0A9Q9ER42"/>
<dbReference type="EMBL" id="CP099427">
    <property type="protein sequence ID" value="USW58188.1"/>
    <property type="molecule type" value="Genomic_DNA"/>
</dbReference>
<organism evidence="1 2">
    <name type="scientific">Septoria linicola</name>
    <dbReference type="NCBI Taxonomy" id="215465"/>
    <lineage>
        <taxon>Eukaryota</taxon>
        <taxon>Fungi</taxon>
        <taxon>Dikarya</taxon>
        <taxon>Ascomycota</taxon>
        <taxon>Pezizomycotina</taxon>
        <taxon>Dothideomycetes</taxon>
        <taxon>Dothideomycetidae</taxon>
        <taxon>Mycosphaerellales</taxon>
        <taxon>Mycosphaerellaceae</taxon>
        <taxon>Septoria</taxon>
    </lineage>
</organism>
<keyword evidence="2" id="KW-1185">Reference proteome</keyword>
<dbReference type="Proteomes" id="UP001056384">
    <property type="component" value="Chromosome 10"/>
</dbReference>
<evidence type="ECO:0000313" key="1">
    <source>
        <dbReference type="EMBL" id="USW58188.1"/>
    </source>
</evidence>
<proteinExistence type="predicted"/>
<accession>A0A9Q9ER42</accession>
<sequence length="102" mass="11839">MFLSDTLIYTWLSIRPLEKNALFERIDVKVRPAVLDFYLDIASKIYLEAMAMSEPPPSDFGPAQARLFEPTNFFPTDRDLIVSPIGWFCEYGNRLWDGPFSR</sequence>